<gene>
    <name evidence="3" type="ORF">BINO364_LOCUS12053</name>
</gene>
<dbReference type="Gene3D" id="1.25.70.10">
    <property type="entry name" value="Transcription termination factor 3, mitochondrial"/>
    <property type="match status" value="1"/>
</dbReference>
<reference evidence="3" key="1">
    <citation type="submission" date="2021-12" db="EMBL/GenBank/DDBJ databases">
        <authorList>
            <person name="Martin H S."/>
        </authorList>
    </citation>
    <scope>NUCLEOTIDE SEQUENCE</scope>
</reference>
<sequence length="284" mass="33523">MLVWHIRTLSTRNQIIKAEDAYKEKIIKSLNFHSEKDAIPFYNLPHKSLLQIYNTTKKDKDSGFCENRLYYIAHRIQCSPSTLSKHIVRRTFLYKLSFDWLESSLNVLLDMNVSGDRILRDLWVLKYHHKTIQERLLRVKKAGINNLYPWMVRCSEDILNRFIQISQETKSILGEYKSTKIYLAKRLNTSPEVIEDIYLKIPALKTIRVTKAKNFLDFLISEGFEVEDIANKLRIFSASQNTVKQRLEKLRKLGISKINLNVLCRSRKDFQKYCESIESISKEQ</sequence>
<name>A0A8J9YG85_9NEOP</name>
<dbReference type="Proteomes" id="UP000838878">
    <property type="component" value="Chromosome 6"/>
</dbReference>
<evidence type="ECO:0000313" key="3">
    <source>
        <dbReference type="EMBL" id="CAH0726611.1"/>
    </source>
</evidence>
<evidence type="ECO:0000256" key="1">
    <source>
        <dbReference type="ARBA" id="ARBA00007692"/>
    </source>
</evidence>
<dbReference type="PANTHER" id="PTHR15437:SF6">
    <property type="entry name" value="TRANSCRIPTION TERMINATION FACTOR, MITOCHONDRIAL"/>
    <property type="match status" value="1"/>
</dbReference>
<dbReference type="PANTHER" id="PTHR15437">
    <property type="entry name" value="TRANSCRIPTION TERMINATION FACTOR, MITOCHONDRIAL"/>
    <property type="match status" value="1"/>
</dbReference>
<dbReference type="EMBL" id="OV170226">
    <property type="protein sequence ID" value="CAH0726611.1"/>
    <property type="molecule type" value="Genomic_DNA"/>
</dbReference>
<feature type="non-terminal residue" evidence="3">
    <location>
        <position position="284"/>
    </location>
</feature>
<evidence type="ECO:0000313" key="4">
    <source>
        <dbReference type="Proteomes" id="UP000838878"/>
    </source>
</evidence>
<dbReference type="AlphaFoldDB" id="A0A8J9YG85"/>
<comment type="similarity">
    <text evidence="1">Belongs to the mTERF family.</text>
</comment>
<dbReference type="GO" id="GO:0006393">
    <property type="term" value="P:termination of mitochondrial transcription"/>
    <property type="evidence" value="ECO:0007669"/>
    <property type="project" value="TreeGrafter"/>
</dbReference>
<dbReference type="OrthoDB" id="75923at2759"/>
<dbReference type="GO" id="GO:0003676">
    <property type="term" value="F:nucleic acid binding"/>
    <property type="evidence" value="ECO:0007669"/>
    <property type="project" value="InterPro"/>
</dbReference>
<dbReference type="GO" id="GO:0005759">
    <property type="term" value="C:mitochondrial matrix"/>
    <property type="evidence" value="ECO:0007669"/>
    <property type="project" value="TreeGrafter"/>
</dbReference>
<keyword evidence="4" id="KW-1185">Reference proteome</keyword>
<dbReference type="InterPro" id="IPR003690">
    <property type="entry name" value="MTERF"/>
</dbReference>
<keyword evidence="2" id="KW-0809">Transit peptide</keyword>
<protein>
    <submittedName>
        <fullName evidence="3">Uncharacterized protein</fullName>
    </submittedName>
</protein>
<accession>A0A8J9YG85</accession>
<dbReference type="InterPro" id="IPR038538">
    <property type="entry name" value="MTERF_sf"/>
</dbReference>
<evidence type="ECO:0000256" key="2">
    <source>
        <dbReference type="ARBA" id="ARBA00022946"/>
    </source>
</evidence>
<proteinExistence type="inferred from homology"/>
<organism evidence="3 4">
    <name type="scientific">Brenthis ino</name>
    <name type="common">lesser marbled fritillary</name>
    <dbReference type="NCBI Taxonomy" id="405034"/>
    <lineage>
        <taxon>Eukaryota</taxon>
        <taxon>Metazoa</taxon>
        <taxon>Ecdysozoa</taxon>
        <taxon>Arthropoda</taxon>
        <taxon>Hexapoda</taxon>
        <taxon>Insecta</taxon>
        <taxon>Pterygota</taxon>
        <taxon>Neoptera</taxon>
        <taxon>Endopterygota</taxon>
        <taxon>Lepidoptera</taxon>
        <taxon>Glossata</taxon>
        <taxon>Ditrysia</taxon>
        <taxon>Papilionoidea</taxon>
        <taxon>Nymphalidae</taxon>
        <taxon>Heliconiinae</taxon>
        <taxon>Argynnini</taxon>
        <taxon>Brenthis</taxon>
    </lineage>
</organism>